<proteinExistence type="predicted"/>
<evidence type="ECO:0000313" key="2">
    <source>
        <dbReference type="EMBL" id="EAS32409.3"/>
    </source>
</evidence>
<name>J3KBC4_COCIM</name>
<evidence type="ECO:0000313" key="3">
    <source>
        <dbReference type="Proteomes" id="UP000001261"/>
    </source>
</evidence>
<keyword evidence="3" id="KW-1185">Reference proteome</keyword>
<dbReference type="EMBL" id="GG704916">
    <property type="protein sequence ID" value="EAS32409.3"/>
    <property type="molecule type" value="Genomic_DNA"/>
</dbReference>
<dbReference type="KEGG" id="cim:CIMG_13714"/>
<feature type="region of interest" description="Disordered" evidence="1">
    <location>
        <begin position="58"/>
        <end position="80"/>
    </location>
</feature>
<organism evidence="2 3">
    <name type="scientific">Coccidioides immitis (strain RS)</name>
    <name type="common">Valley fever fungus</name>
    <dbReference type="NCBI Taxonomy" id="246410"/>
    <lineage>
        <taxon>Eukaryota</taxon>
        <taxon>Fungi</taxon>
        <taxon>Dikarya</taxon>
        <taxon>Ascomycota</taxon>
        <taxon>Pezizomycotina</taxon>
        <taxon>Eurotiomycetes</taxon>
        <taxon>Eurotiomycetidae</taxon>
        <taxon>Onygenales</taxon>
        <taxon>Onygenaceae</taxon>
        <taxon>Coccidioides</taxon>
    </lineage>
</organism>
<protein>
    <submittedName>
        <fullName evidence="2">Uncharacterized protein</fullName>
    </submittedName>
</protein>
<feature type="region of interest" description="Disordered" evidence="1">
    <location>
        <begin position="141"/>
        <end position="172"/>
    </location>
</feature>
<feature type="compositionally biased region" description="Pro residues" evidence="1">
    <location>
        <begin position="163"/>
        <end position="172"/>
    </location>
</feature>
<gene>
    <name evidence="2" type="ORF">CIMG_13714</name>
</gene>
<reference evidence="3" key="1">
    <citation type="journal article" date="2009" name="Genome Res.">
        <title>Comparative genomic analyses of the human fungal pathogens Coccidioides and their relatives.</title>
        <authorList>
            <person name="Sharpton T.J."/>
            <person name="Stajich J.E."/>
            <person name="Rounsley S.D."/>
            <person name="Gardner M.J."/>
            <person name="Wortman J.R."/>
            <person name="Jordar V.S."/>
            <person name="Maiti R."/>
            <person name="Kodira C.D."/>
            <person name="Neafsey D.E."/>
            <person name="Zeng Q."/>
            <person name="Hung C.-Y."/>
            <person name="McMahan C."/>
            <person name="Muszewska A."/>
            <person name="Grynberg M."/>
            <person name="Mandel M.A."/>
            <person name="Kellner E.M."/>
            <person name="Barker B.M."/>
            <person name="Galgiani J.N."/>
            <person name="Orbach M.J."/>
            <person name="Kirkland T.N."/>
            <person name="Cole G.T."/>
            <person name="Henn M.R."/>
            <person name="Birren B.W."/>
            <person name="Taylor J.W."/>
        </authorList>
    </citation>
    <scope>NUCLEOTIDE SEQUENCE [LARGE SCALE GENOMIC DNA]</scope>
    <source>
        <strain evidence="3">RS</strain>
    </source>
</reference>
<reference evidence="3" key="2">
    <citation type="journal article" date="2010" name="Genome Res.">
        <title>Population genomic sequencing of Coccidioides fungi reveals recent hybridization and transposon control.</title>
        <authorList>
            <person name="Neafsey D.E."/>
            <person name="Barker B.M."/>
            <person name="Sharpton T.J."/>
            <person name="Stajich J.E."/>
            <person name="Park D.J."/>
            <person name="Whiston E."/>
            <person name="Hung C.-Y."/>
            <person name="McMahan C."/>
            <person name="White J."/>
            <person name="Sykes S."/>
            <person name="Heiman D."/>
            <person name="Young S."/>
            <person name="Zeng Q."/>
            <person name="Abouelleil A."/>
            <person name="Aftuck L."/>
            <person name="Bessette D."/>
            <person name="Brown A."/>
            <person name="FitzGerald M."/>
            <person name="Lui A."/>
            <person name="Macdonald J.P."/>
            <person name="Priest M."/>
            <person name="Orbach M.J."/>
            <person name="Galgiani J.N."/>
            <person name="Kirkland T.N."/>
            <person name="Cole G.T."/>
            <person name="Birren B.W."/>
            <person name="Henn M.R."/>
            <person name="Taylor J.W."/>
            <person name="Rounsley S.D."/>
        </authorList>
    </citation>
    <scope>GENOME REANNOTATION</scope>
    <source>
        <strain evidence="3">RS</strain>
    </source>
</reference>
<evidence type="ECO:0000256" key="1">
    <source>
        <dbReference type="SAM" id="MobiDB-lite"/>
    </source>
</evidence>
<dbReference type="AlphaFoldDB" id="J3KBC4"/>
<dbReference type="InParanoid" id="J3KBC4"/>
<sequence>MAEWPFFTSRLLPARRDDVACHGGLFYTVPVRVVQSGYGSDVGPTRLDALVLSPDANRRAIHPPLPPPPPPPPQQPPTITTTITATPDGHEAQFRSCLTECQSCWLPVHQSRLSSGGARLRNSPYLPSSSWRVLPPVPRSLTAIASPPTLRRRRRRCRRRSPLPLPHHSPSL</sequence>
<dbReference type="Proteomes" id="UP000001261">
    <property type="component" value="Unassembled WGS sequence"/>
</dbReference>
<dbReference type="VEuPathDB" id="FungiDB:CIMG_13714"/>
<feature type="compositionally biased region" description="Pro residues" evidence="1">
    <location>
        <begin position="63"/>
        <end position="76"/>
    </location>
</feature>
<feature type="compositionally biased region" description="Basic residues" evidence="1">
    <location>
        <begin position="150"/>
        <end position="161"/>
    </location>
</feature>
<dbReference type="GeneID" id="24165341"/>
<accession>J3KBC4</accession>
<dbReference type="RefSeq" id="XP_001243992.2">
    <property type="nucleotide sequence ID" value="XM_001243991.2"/>
</dbReference>
<dbReference type="MEROPS" id="C13.005"/>